<gene>
    <name evidence="1" type="ORF">PMG11_10330</name>
</gene>
<dbReference type="PANTHER" id="PTHR31642:SF294">
    <property type="entry name" value="ACETYLTRANSFERASE MATC1"/>
    <property type="match status" value="1"/>
</dbReference>
<dbReference type="EMBL" id="CDHK01000012">
    <property type="protein sequence ID" value="CEJ61813.1"/>
    <property type="molecule type" value="Genomic_DNA"/>
</dbReference>
<reference evidence="2" key="1">
    <citation type="journal article" date="2015" name="Genome Announc.">
        <title>Draft genome sequence of the fungus Penicillium brasilianum MG11.</title>
        <authorList>
            <person name="Horn F."/>
            <person name="Linde J."/>
            <person name="Mattern D.J."/>
            <person name="Walther G."/>
            <person name="Guthke R."/>
            <person name="Brakhage A.A."/>
            <person name="Valiante V."/>
        </authorList>
    </citation>
    <scope>NUCLEOTIDE SEQUENCE [LARGE SCALE GENOMIC DNA]</scope>
    <source>
        <strain evidence="2">MG11</strain>
    </source>
</reference>
<protein>
    <submittedName>
        <fullName evidence="1">Uncharacterized protein</fullName>
    </submittedName>
</protein>
<dbReference type="PANTHER" id="PTHR31642">
    <property type="entry name" value="TRICHOTHECENE 3-O-ACETYLTRANSFERASE"/>
    <property type="match status" value="1"/>
</dbReference>
<dbReference type="Proteomes" id="UP000042958">
    <property type="component" value="Unassembled WGS sequence"/>
</dbReference>
<dbReference type="InterPro" id="IPR050317">
    <property type="entry name" value="Plant_Fungal_Acyltransferase"/>
</dbReference>
<evidence type="ECO:0000313" key="2">
    <source>
        <dbReference type="Proteomes" id="UP000042958"/>
    </source>
</evidence>
<dbReference type="OrthoDB" id="21502at2759"/>
<dbReference type="AlphaFoldDB" id="A0A0F7TYW2"/>
<dbReference type="Pfam" id="PF02458">
    <property type="entry name" value="Transferase"/>
    <property type="match status" value="1"/>
</dbReference>
<organism evidence="1 2">
    <name type="scientific">Penicillium brasilianum</name>
    <dbReference type="NCBI Taxonomy" id="104259"/>
    <lineage>
        <taxon>Eukaryota</taxon>
        <taxon>Fungi</taxon>
        <taxon>Dikarya</taxon>
        <taxon>Ascomycota</taxon>
        <taxon>Pezizomycotina</taxon>
        <taxon>Eurotiomycetes</taxon>
        <taxon>Eurotiomycetidae</taxon>
        <taxon>Eurotiales</taxon>
        <taxon>Aspergillaceae</taxon>
        <taxon>Penicillium</taxon>
    </lineage>
</organism>
<dbReference type="STRING" id="104259.A0A0F7TYW2"/>
<accession>A0A0F7TYW2</accession>
<dbReference type="Gene3D" id="3.30.559.10">
    <property type="entry name" value="Chloramphenicol acetyltransferase-like domain"/>
    <property type="match status" value="2"/>
</dbReference>
<proteinExistence type="predicted"/>
<evidence type="ECO:0000313" key="1">
    <source>
        <dbReference type="EMBL" id="CEJ61813.1"/>
    </source>
</evidence>
<keyword evidence="2" id="KW-1185">Reference proteome</keyword>
<name>A0A0F7TYW2_PENBI</name>
<sequence>MASETNGKTPVKTNGDIRSDVQIIPLKPLDQWRPLENTRSLLFLVVREKLDEEAMRDSLDRLIREHLPVLGARIEPKKSELEYRLPKPFPPAYLLFEWTNNTVESSLGDTNLLPQESQFGSAPFFASSNILDMEREWTPSTWPVERKFEKPGAPLLFVHITKYTDSTIVALNLPHAVSDQLGFASMINAWMKLLNGEVPPEFVELSPDALDGPQLSEKELRMKGRYRILSGREQTTKIIPFIPGFIRYSKEIRKTLFLPVNLVNDLRERCMTKIKAIHGEEAATLSNADVITALLAKFAFLGQKGSKMVTLSTSLNIRGRHPALPADKSYLHNGLSFAVARLPVAQTPLAEVAYKNRLAVNEELKLENIERSLAVSKEMYKRQYQIHVVEPLDLSYAITNWCGAWRELDFGPAVVRTEDSAVAAGVKGPAVPLVFGHSLQRHIPTRFNAQIMCKGDGGYWCDFTAIPKTMAKVESLFKSDAKLESL</sequence>
<dbReference type="GO" id="GO:0016747">
    <property type="term" value="F:acyltransferase activity, transferring groups other than amino-acyl groups"/>
    <property type="evidence" value="ECO:0007669"/>
    <property type="project" value="TreeGrafter"/>
</dbReference>
<dbReference type="InterPro" id="IPR023213">
    <property type="entry name" value="CAT-like_dom_sf"/>
</dbReference>